<dbReference type="InterPro" id="IPR036986">
    <property type="entry name" value="S4_RNA-bd_sf"/>
</dbReference>
<dbReference type="Pfam" id="PF01728">
    <property type="entry name" value="FtsJ"/>
    <property type="match status" value="1"/>
</dbReference>
<comment type="caution">
    <text evidence="5">The sequence shown here is derived from an EMBL/GenBank/DDBJ whole genome shotgun (WGS) entry which is preliminary data.</text>
</comment>
<dbReference type="InterPro" id="IPR047048">
    <property type="entry name" value="TlyA"/>
</dbReference>
<reference evidence="5 6" key="1">
    <citation type="journal article" date="2020" name="J Geophys Res Biogeosci">
        <title>Magnetotaxis as an Adaptation to Enable Bacterial Shuttling of Microbial Sulfur and Sulfur Cycling Across Aquatic Oxic#Anoxic Interfaces.</title>
        <authorList>
            <person name="Li J."/>
            <person name="Liu P."/>
            <person name="Wang J."/>
            <person name="Roberts A.P."/>
            <person name="Pan Y."/>
        </authorList>
    </citation>
    <scope>NUCLEOTIDE SEQUENCE [LARGE SCALE GENOMIC DNA]</scope>
    <source>
        <strain evidence="5 6">MYR-1_YQ</strain>
    </source>
</reference>
<feature type="domain" description="RNA-binding S4" evidence="4">
    <location>
        <begin position="3"/>
        <end position="69"/>
    </location>
</feature>
<comment type="similarity">
    <text evidence="2">Belongs to the TlyA family.</text>
</comment>
<dbReference type="Pfam" id="PF01479">
    <property type="entry name" value="S4"/>
    <property type="match status" value="1"/>
</dbReference>
<dbReference type="InterPro" id="IPR002877">
    <property type="entry name" value="RNA_MeTrfase_FtsJ_dom"/>
</dbReference>
<dbReference type="SUPFAM" id="SSF55174">
    <property type="entry name" value="Alpha-L RNA-binding motif"/>
    <property type="match status" value="1"/>
</dbReference>
<evidence type="ECO:0000256" key="3">
    <source>
        <dbReference type="PROSITE-ProRule" id="PRU00182"/>
    </source>
</evidence>
<protein>
    <submittedName>
        <fullName evidence="5">TlyA family rRNA (Cytidine-2'-O)-methyltransferase</fullName>
    </submittedName>
</protein>
<dbReference type="SMART" id="SM00363">
    <property type="entry name" value="S4"/>
    <property type="match status" value="1"/>
</dbReference>
<evidence type="ECO:0000259" key="4">
    <source>
        <dbReference type="SMART" id="SM00363"/>
    </source>
</evidence>
<proteinExistence type="inferred from homology"/>
<dbReference type="CDD" id="cd00165">
    <property type="entry name" value="S4"/>
    <property type="match status" value="1"/>
</dbReference>
<organism evidence="5 6">
    <name type="scientific">Candidatus Magnetobacterium casense</name>
    <dbReference type="NCBI Taxonomy" id="1455061"/>
    <lineage>
        <taxon>Bacteria</taxon>
        <taxon>Pseudomonadati</taxon>
        <taxon>Nitrospirota</taxon>
        <taxon>Thermodesulfovibrionia</taxon>
        <taxon>Thermodesulfovibrionales</taxon>
        <taxon>Candidatus Magnetobacteriaceae</taxon>
        <taxon>Candidatus Magnetobacterium</taxon>
    </lineage>
</organism>
<dbReference type="Gene3D" id="3.40.50.150">
    <property type="entry name" value="Vaccinia Virus protein VP39"/>
    <property type="match status" value="1"/>
</dbReference>
<dbReference type="PANTHER" id="PTHR32319">
    <property type="entry name" value="BACTERIAL HEMOLYSIN-LIKE PROTEIN"/>
    <property type="match status" value="1"/>
</dbReference>
<dbReference type="RefSeq" id="WP_255317303.1">
    <property type="nucleotide sequence ID" value="NZ_JABXWD010000348.1"/>
</dbReference>
<evidence type="ECO:0000256" key="2">
    <source>
        <dbReference type="ARBA" id="ARBA00029460"/>
    </source>
</evidence>
<keyword evidence="1 3" id="KW-0694">RNA-binding</keyword>
<dbReference type="InterPro" id="IPR029063">
    <property type="entry name" value="SAM-dependent_MTases_sf"/>
</dbReference>
<sequence length="130" mass="14039">MKKRLDIVLVQRGLMQSRERARALIMENKVMVNGVPCTKPGTAVDADAAVITLRDCDMPYVSRGGVKLDFALEHFGVDVGGMTALDVGASTGGFTDCLLAHGAVRVYAVDVGYGQLAWRLQNDDRVITID</sequence>
<accession>A0ABS6S2I7</accession>
<dbReference type="Proteomes" id="UP001196980">
    <property type="component" value="Unassembled WGS sequence"/>
</dbReference>
<dbReference type="EMBL" id="JABXWD010000348">
    <property type="protein sequence ID" value="MBV6342805.1"/>
    <property type="molecule type" value="Genomic_DNA"/>
</dbReference>
<evidence type="ECO:0000256" key="1">
    <source>
        <dbReference type="ARBA" id="ARBA00022884"/>
    </source>
</evidence>
<dbReference type="PANTHER" id="PTHR32319:SF0">
    <property type="entry name" value="BACTERIAL HEMOLYSIN-LIKE PROTEIN"/>
    <property type="match status" value="1"/>
</dbReference>
<feature type="non-terminal residue" evidence="5">
    <location>
        <position position="130"/>
    </location>
</feature>
<evidence type="ECO:0000313" key="6">
    <source>
        <dbReference type="Proteomes" id="UP001196980"/>
    </source>
</evidence>
<dbReference type="PROSITE" id="PS50889">
    <property type="entry name" value="S4"/>
    <property type="match status" value="1"/>
</dbReference>
<evidence type="ECO:0000313" key="5">
    <source>
        <dbReference type="EMBL" id="MBV6342805.1"/>
    </source>
</evidence>
<dbReference type="Gene3D" id="3.10.290.10">
    <property type="entry name" value="RNA-binding S4 domain"/>
    <property type="match status" value="1"/>
</dbReference>
<name>A0ABS6S2I7_9BACT</name>
<keyword evidence="6" id="KW-1185">Reference proteome</keyword>
<dbReference type="InterPro" id="IPR002942">
    <property type="entry name" value="S4_RNA-bd"/>
</dbReference>
<gene>
    <name evidence="5" type="ORF">HWQ67_14555</name>
</gene>